<dbReference type="Pfam" id="PF03656">
    <property type="entry name" value="Pam16"/>
    <property type="match status" value="1"/>
</dbReference>
<proteinExistence type="inferred from homology"/>
<keyword evidence="5" id="KW-0653">Protein transport</keyword>
<feature type="region of interest" description="Disordered" evidence="9">
    <location>
        <begin position="118"/>
        <end position="137"/>
    </location>
</feature>
<comment type="similarity">
    <text evidence="2">Belongs to the TIM16/PAM16 family.</text>
</comment>
<evidence type="ECO:0000256" key="6">
    <source>
        <dbReference type="ARBA" id="ARBA00023010"/>
    </source>
</evidence>
<dbReference type="InterPro" id="IPR005341">
    <property type="entry name" value="Tim16"/>
</dbReference>
<protein>
    <recommendedName>
        <fullName evidence="15">Mitochondrial import inner membrane translocase subunit Tim16</fullName>
    </recommendedName>
</protein>
<reference evidence="10" key="1">
    <citation type="submission" date="2021-02" db="EMBL/GenBank/DDBJ databases">
        <authorList>
            <person name="Nowell W R."/>
        </authorList>
    </citation>
    <scope>NUCLEOTIDE SEQUENCE</scope>
</reference>
<dbReference type="AlphaFoldDB" id="A0A813VGP7"/>
<evidence type="ECO:0000313" key="13">
    <source>
        <dbReference type="EMBL" id="CAF3638726.1"/>
    </source>
</evidence>
<evidence type="ECO:0000313" key="11">
    <source>
        <dbReference type="EMBL" id="CAF0853561.1"/>
    </source>
</evidence>
<gene>
    <name evidence="10" type="ORF">GPM918_LOCUS5782</name>
    <name evidence="11" type="ORF">OVA965_LOCUS7270</name>
    <name evidence="12" type="ORF">SRO942_LOCUS5782</name>
    <name evidence="13" type="ORF">TMI583_LOCUS7266</name>
</gene>
<dbReference type="Proteomes" id="UP000677228">
    <property type="component" value="Unassembled WGS sequence"/>
</dbReference>
<evidence type="ECO:0000256" key="2">
    <source>
        <dbReference type="ARBA" id="ARBA00008817"/>
    </source>
</evidence>
<dbReference type="PANTHER" id="PTHR12388">
    <property type="entry name" value="MITOCHONDRIA ASSOCIATED GRANULOCYTE MACROPHAGE CSF SIGNALING MOLECULE"/>
    <property type="match status" value="1"/>
</dbReference>
<keyword evidence="14" id="KW-1185">Reference proteome</keyword>
<evidence type="ECO:0000256" key="8">
    <source>
        <dbReference type="ARBA" id="ARBA00023136"/>
    </source>
</evidence>
<organism evidence="10 14">
    <name type="scientific">Didymodactylos carnosus</name>
    <dbReference type="NCBI Taxonomy" id="1234261"/>
    <lineage>
        <taxon>Eukaryota</taxon>
        <taxon>Metazoa</taxon>
        <taxon>Spiralia</taxon>
        <taxon>Gnathifera</taxon>
        <taxon>Rotifera</taxon>
        <taxon>Eurotatoria</taxon>
        <taxon>Bdelloidea</taxon>
        <taxon>Philodinida</taxon>
        <taxon>Philodinidae</taxon>
        <taxon>Didymodactylos</taxon>
    </lineage>
</organism>
<evidence type="ECO:0008006" key="15">
    <source>
        <dbReference type="Google" id="ProtNLM"/>
    </source>
</evidence>
<evidence type="ECO:0000256" key="1">
    <source>
        <dbReference type="ARBA" id="ARBA00004637"/>
    </source>
</evidence>
<evidence type="ECO:0000256" key="4">
    <source>
        <dbReference type="ARBA" id="ARBA00022792"/>
    </source>
</evidence>
<dbReference type="EMBL" id="CAJNOK010002294">
    <property type="protein sequence ID" value="CAF0853561.1"/>
    <property type="molecule type" value="Genomic_DNA"/>
</dbReference>
<dbReference type="GO" id="GO:0005744">
    <property type="term" value="C:TIM23 mitochondrial import inner membrane translocase complex"/>
    <property type="evidence" value="ECO:0007669"/>
    <property type="project" value="InterPro"/>
</dbReference>
<dbReference type="EMBL" id="CAJOBC010000856">
    <property type="protein sequence ID" value="CAF3632860.1"/>
    <property type="molecule type" value="Genomic_DNA"/>
</dbReference>
<accession>A0A813VGP7</accession>
<comment type="subcellular location">
    <subcellularLocation>
        <location evidence="1">Mitochondrion inner membrane</location>
        <topology evidence="1">Peripheral membrane protein</topology>
    </subcellularLocation>
</comment>
<evidence type="ECO:0000313" key="14">
    <source>
        <dbReference type="Proteomes" id="UP000663829"/>
    </source>
</evidence>
<keyword evidence="8" id="KW-0472">Membrane</keyword>
<evidence type="ECO:0000313" key="10">
    <source>
        <dbReference type="EMBL" id="CAF0845298.1"/>
    </source>
</evidence>
<name>A0A813VGP7_9BILA</name>
<keyword evidence="7" id="KW-0496">Mitochondrion</keyword>
<dbReference type="PANTHER" id="PTHR12388:SF0">
    <property type="entry name" value="MITOCHONDRIAL IMPORT INNER MEMBRANE TRANSLOCASE SUBUNIT TIM16"/>
    <property type="match status" value="1"/>
</dbReference>
<keyword evidence="4" id="KW-0999">Mitochondrion inner membrane</keyword>
<evidence type="ECO:0000313" key="12">
    <source>
        <dbReference type="EMBL" id="CAF3632860.1"/>
    </source>
</evidence>
<keyword evidence="6" id="KW-0811">Translocation</keyword>
<dbReference type="EMBL" id="CAJOBA010002294">
    <property type="protein sequence ID" value="CAF3638726.1"/>
    <property type="molecule type" value="Genomic_DNA"/>
</dbReference>
<keyword evidence="3" id="KW-0813">Transport</keyword>
<evidence type="ECO:0000256" key="5">
    <source>
        <dbReference type="ARBA" id="ARBA00022927"/>
    </source>
</evidence>
<evidence type="ECO:0000256" key="9">
    <source>
        <dbReference type="SAM" id="MobiDB-lite"/>
    </source>
</evidence>
<dbReference type="Gene3D" id="1.10.287.110">
    <property type="entry name" value="DnaJ domain"/>
    <property type="match status" value="1"/>
</dbReference>
<evidence type="ECO:0000256" key="3">
    <source>
        <dbReference type="ARBA" id="ARBA00022448"/>
    </source>
</evidence>
<evidence type="ECO:0000256" key="7">
    <source>
        <dbReference type="ARBA" id="ARBA00023128"/>
    </source>
</evidence>
<dbReference type="InterPro" id="IPR036869">
    <property type="entry name" value="J_dom_sf"/>
</dbReference>
<comment type="caution">
    <text evidence="10">The sequence shown here is derived from an EMBL/GenBank/DDBJ whole genome shotgun (WGS) entry which is preliminary data.</text>
</comment>
<dbReference type="OrthoDB" id="10262892at2759"/>
<dbReference type="GO" id="GO:0030150">
    <property type="term" value="P:protein import into mitochondrial matrix"/>
    <property type="evidence" value="ECO:0007669"/>
    <property type="project" value="InterPro"/>
</dbReference>
<dbReference type="Proteomes" id="UP000682733">
    <property type="component" value="Unassembled WGS sequence"/>
</dbReference>
<dbReference type="EMBL" id="CAJNOQ010000856">
    <property type="protein sequence ID" value="CAF0845298.1"/>
    <property type="molecule type" value="Genomic_DNA"/>
</dbReference>
<dbReference type="Proteomes" id="UP000681722">
    <property type="component" value="Unassembled WGS sequence"/>
</dbReference>
<dbReference type="FunFam" id="1.10.287.110:FF:000006">
    <property type="entry name" value="Import inner membrane translocase subunit TIM16"/>
    <property type="match status" value="1"/>
</dbReference>
<dbReference type="Proteomes" id="UP000663829">
    <property type="component" value="Unassembled WGS sequence"/>
</dbReference>
<sequence>MAKQLMQITILGAQLIGRAFTKALRQELQYAQTATQSGKTTTQAVQADRIAGMTLQEARQILNMSVNESVTAEELKANYDYLFQINDRTRGGSFYLQSKIYRAKERIEQELKSSSERGLLTYKKKRDEATMKNVSTD</sequence>